<dbReference type="EMBL" id="GL734255">
    <property type="protein sequence ID" value="EFX61676.1"/>
    <property type="molecule type" value="Genomic_DNA"/>
</dbReference>
<evidence type="ECO:0000313" key="2">
    <source>
        <dbReference type="Proteomes" id="UP000000305"/>
    </source>
</evidence>
<gene>
    <name evidence="1" type="ORF">DAPPUDRAFT_338496</name>
</gene>
<dbReference type="InParanoid" id="E9I2V4"/>
<name>E9I2V4_DAPPU</name>
<proteinExistence type="predicted"/>
<dbReference type="AlphaFoldDB" id="E9I2V4"/>
<sequence length="163" mass="18344">MSVVDRKRLLNALELRRKDVCEKFSWGFQLCFPGPSLTIKSFYVNEIGADVSVPVSCQNLKTLKRIAEHAERTQGLDIMNHSSGCTLHINETKIKTMSGNFMHSAAPYLVSIVTENLLGFKIDCPTKLVDIHLRKLVIVDRGQHAKLHCESEKQPGHILVHLV</sequence>
<dbReference type="HOGENOM" id="CLU_1628721_0_0_1"/>
<keyword evidence="2" id="KW-1185">Reference proteome</keyword>
<reference evidence="1 2" key="1">
    <citation type="journal article" date="2011" name="Science">
        <title>The ecoresponsive genome of Daphnia pulex.</title>
        <authorList>
            <person name="Colbourne J.K."/>
            <person name="Pfrender M.E."/>
            <person name="Gilbert D."/>
            <person name="Thomas W.K."/>
            <person name="Tucker A."/>
            <person name="Oakley T.H."/>
            <person name="Tokishita S."/>
            <person name="Aerts A."/>
            <person name="Arnold G.J."/>
            <person name="Basu M.K."/>
            <person name="Bauer D.J."/>
            <person name="Caceres C.E."/>
            <person name="Carmel L."/>
            <person name="Casola C."/>
            <person name="Choi J.H."/>
            <person name="Detter J.C."/>
            <person name="Dong Q."/>
            <person name="Dusheyko S."/>
            <person name="Eads B.D."/>
            <person name="Frohlich T."/>
            <person name="Geiler-Samerotte K.A."/>
            <person name="Gerlach D."/>
            <person name="Hatcher P."/>
            <person name="Jogdeo S."/>
            <person name="Krijgsveld J."/>
            <person name="Kriventseva E.V."/>
            <person name="Kultz D."/>
            <person name="Laforsch C."/>
            <person name="Lindquist E."/>
            <person name="Lopez J."/>
            <person name="Manak J.R."/>
            <person name="Muller J."/>
            <person name="Pangilinan J."/>
            <person name="Patwardhan R.P."/>
            <person name="Pitluck S."/>
            <person name="Pritham E.J."/>
            <person name="Rechtsteiner A."/>
            <person name="Rho M."/>
            <person name="Rogozin I.B."/>
            <person name="Sakarya O."/>
            <person name="Salamov A."/>
            <person name="Schaack S."/>
            <person name="Shapiro H."/>
            <person name="Shiga Y."/>
            <person name="Skalitzky C."/>
            <person name="Smith Z."/>
            <person name="Souvorov A."/>
            <person name="Sung W."/>
            <person name="Tang Z."/>
            <person name="Tsuchiya D."/>
            <person name="Tu H."/>
            <person name="Vos H."/>
            <person name="Wang M."/>
            <person name="Wolf Y.I."/>
            <person name="Yamagata H."/>
            <person name="Yamada T."/>
            <person name="Ye Y."/>
            <person name="Shaw J.R."/>
            <person name="Andrews J."/>
            <person name="Crease T.J."/>
            <person name="Tang H."/>
            <person name="Lucas S.M."/>
            <person name="Robertson H.M."/>
            <person name="Bork P."/>
            <person name="Koonin E.V."/>
            <person name="Zdobnov E.M."/>
            <person name="Grigoriev I.V."/>
            <person name="Lynch M."/>
            <person name="Boore J.L."/>
        </authorList>
    </citation>
    <scope>NUCLEOTIDE SEQUENCE [LARGE SCALE GENOMIC DNA]</scope>
</reference>
<dbReference type="Proteomes" id="UP000000305">
    <property type="component" value="Unassembled WGS sequence"/>
</dbReference>
<accession>E9I2V4</accession>
<dbReference type="KEGG" id="dpx:DAPPUDRAFT_338496"/>
<organism evidence="1 2">
    <name type="scientific">Daphnia pulex</name>
    <name type="common">Water flea</name>
    <dbReference type="NCBI Taxonomy" id="6669"/>
    <lineage>
        <taxon>Eukaryota</taxon>
        <taxon>Metazoa</taxon>
        <taxon>Ecdysozoa</taxon>
        <taxon>Arthropoda</taxon>
        <taxon>Crustacea</taxon>
        <taxon>Branchiopoda</taxon>
        <taxon>Diplostraca</taxon>
        <taxon>Cladocera</taxon>
        <taxon>Anomopoda</taxon>
        <taxon>Daphniidae</taxon>
        <taxon>Daphnia</taxon>
    </lineage>
</organism>
<evidence type="ECO:0000313" key="1">
    <source>
        <dbReference type="EMBL" id="EFX61676.1"/>
    </source>
</evidence>
<protein>
    <submittedName>
        <fullName evidence="1">Uncharacterized protein</fullName>
    </submittedName>
</protein>